<gene>
    <name evidence="2" type="ORF">C4F50_06540</name>
</gene>
<reference evidence="2 3" key="1">
    <citation type="submission" date="2018-07" db="EMBL/GenBank/DDBJ databases">
        <title>Genome assembly of strain KB82.</title>
        <authorList>
            <person name="Kukolya J."/>
            <person name="Horvath B."/>
            <person name="Nagy I."/>
            <person name="Toth A."/>
        </authorList>
    </citation>
    <scope>NUCLEOTIDE SEQUENCE [LARGE SCALE GENOMIC DNA]</scope>
    <source>
        <strain evidence="2 3">Kb82</strain>
    </source>
</reference>
<protein>
    <recommendedName>
        <fullName evidence="4">Lipocalin-like domain-containing protein</fullName>
    </recommendedName>
</protein>
<proteinExistence type="predicted"/>
<comment type="caution">
    <text evidence="2">The sequence shown here is derived from an EMBL/GenBank/DDBJ whole genome shotgun (WGS) entry which is preliminary data.</text>
</comment>
<accession>A0ABR9TGY8</accession>
<name>A0ABR9TGY8_9FLAO</name>
<evidence type="ECO:0000313" key="2">
    <source>
        <dbReference type="EMBL" id="MBE8724604.1"/>
    </source>
</evidence>
<sequence length="167" mass="19078">MLSYYFETQLFWLLIILVVLTLNLNKMKKVGLLFVLVFSLVSCSNDDVKMEGFPSLESGRWELAENISLVPYYNSISTPQYKETYVFDKGKFSKTRIKDNKTTTVSGTYTTVTTATQMNLELTYTAANDLIESCTVLKESLYINKEGKLNNNLKDCDPTLLVYTKLK</sequence>
<dbReference type="Proteomes" id="UP000640614">
    <property type="component" value="Unassembled WGS sequence"/>
</dbReference>
<keyword evidence="1" id="KW-0472">Membrane</keyword>
<dbReference type="EMBL" id="PRDM01000001">
    <property type="protein sequence ID" value="MBE8724604.1"/>
    <property type="molecule type" value="Genomic_DNA"/>
</dbReference>
<keyword evidence="1" id="KW-1133">Transmembrane helix</keyword>
<keyword evidence="1" id="KW-0812">Transmembrane</keyword>
<evidence type="ECO:0000256" key="1">
    <source>
        <dbReference type="SAM" id="Phobius"/>
    </source>
</evidence>
<keyword evidence="3" id="KW-1185">Reference proteome</keyword>
<evidence type="ECO:0000313" key="3">
    <source>
        <dbReference type="Proteomes" id="UP000640614"/>
    </source>
</evidence>
<feature type="transmembrane region" description="Helical" evidence="1">
    <location>
        <begin position="6"/>
        <end position="24"/>
    </location>
</feature>
<organism evidence="2 3">
    <name type="scientific">Flavobacterium hungaricum</name>
    <dbReference type="NCBI Taxonomy" id="2082725"/>
    <lineage>
        <taxon>Bacteria</taxon>
        <taxon>Pseudomonadati</taxon>
        <taxon>Bacteroidota</taxon>
        <taxon>Flavobacteriia</taxon>
        <taxon>Flavobacteriales</taxon>
        <taxon>Flavobacteriaceae</taxon>
        <taxon>Flavobacterium</taxon>
    </lineage>
</organism>
<evidence type="ECO:0008006" key="4">
    <source>
        <dbReference type="Google" id="ProtNLM"/>
    </source>
</evidence>